<sequence>MLEYIANIVPITAKPIIINTLSFVFVFALYFSIFQQKFLQTQIYAY</sequence>
<protein>
    <submittedName>
        <fullName evidence="2">Uncharacterized protein</fullName>
    </submittedName>
</protein>
<name>A0A075HZL4_9ARCH</name>
<keyword evidence="1" id="KW-1133">Transmembrane helix</keyword>
<keyword evidence="1" id="KW-0472">Membrane</keyword>
<evidence type="ECO:0000256" key="1">
    <source>
        <dbReference type="SAM" id="Phobius"/>
    </source>
</evidence>
<reference evidence="2" key="1">
    <citation type="journal article" date="2014" name="Genome Biol. Evol.">
        <title>Pangenome evidence for extensive interdomain horizontal transfer affecting lineage core and shell genes in uncultured planktonic thaumarchaeota and euryarchaeota.</title>
        <authorList>
            <person name="Deschamps P."/>
            <person name="Zivanovic Y."/>
            <person name="Moreira D."/>
            <person name="Rodriguez-Valera F."/>
            <person name="Lopez-Garcia P."/>
        </authorList>
    </citation>
    <scope>NUCLEOTIDE SEQUENCE</scope>
</reference>
<keyword evidence="1" id="KW-0812">Transmembrane</keyword>
<dbReference type="EMBL" id="KF901179">
    <property type="protein sequence ID" value="AIF20975.1"/>
    <property type="molecule type" value="Genomic_DNA"/>
</dbReference>
<accession>A0A075HZL4</accession>
<organism evidence="2">
    <name type="scientific">uncultured marine thaumarchaeote KM3_97_A02</name>
    <dbReference type="NCBI Taxonomy" id="1456349"/>
    <lineage>
        <taxon>Archaea</taxon>
        <taxon>Nitrososphaerota</taxon>
        <taxon>environmental samples</taxon>
    </lineage>
</organism>
<evidence type="ECO:0000313" key="2">
    <source>
        <dbReference type="EMBL" id="AIF20975.1"/>
    </source>
</evidence>
<feature type="transmembrane region" description="Helical" evidence="1">
    <location>
        <begin position="16"/>
        <end position="34"/>
    </location>
</feature>
<proteinExistence type="predicted"/>
<dbReference type="AlphaFoldDB" id="A0A075HZL4"/>